<dbReference type="Proteomes" id="UP001196413">
    <property type="component" value="Unassembled WGS sequence"/>
</dbReference>
<proteinExistence type="predicted"/>
<dbReference type="EMBL" id="JAHQIW010004521">
    <property type="protein sequence ID" value="KAJ1362677.1"/>
    <property type="molecule type" value="Genomic_DNA"/>
</dbReference>
<gene>
    <name evidence="1" type="ORF">KIN20_022325</name>
</gene>
<dbReference type="AlphaFoldDB" id="A0AAD5N622"/>
<comment type="caution">
    <text evidence="1">The sequence shown here is derived from an EMBL/GenBank/DDBJ whole genome shotgun (WGS) entry which is preliminary data.</text>
</comment>
<sequence length="76" mass="9140">MVHNHRRPTIARWKNRSKLLKAFNDFNFNKDPLMAWFEFKFLAKRQRSRWVVSESTSASAANRLRGPFSIMDRIQE</sequence>
<accession>A0AAD5N622</accession>
<evidence type="ECO:0000313" key="1">
    <source>
        <dbReference type="EMBL" id="KAJ1362677.1"/>
    </source>
</evidence>
<organism evidence="1 2">
    <name type="scientific">Parelaphostrongylus tenuis</name>
    <name type="common">Meningeal worm</name>
    <dbReference type="NCBI Taxonomy" id="148309"/>
    <lineage>
        <taxon>Eukaryota</taxon>
        <taxon>Metazoa</taxon>
        <taxon>Ecdysozoa</taxon>
        <taxon>Nematoda</taxon>
        <taxon>Chromadorea</taxon>
        <taxon>Rhabditida</taxon>
        <taxon>Rhabditina</taxon>
        <taxon>Rhabditomorpha</taxon>
        <taxon>Strongyloidea</taxon>
        <taxon>Metastrongylidae</taxon>
        <taxon>Parelaphostrongylus</taxon>
    </lineage>
</organism>
<protein>
    <submittedName>
        <fullName evidence="1">Uncharacterized protein</fullName>
    </submittedName>
</protein>
<name>A0AAD5N622_PARTN</name>
<evidence type="ECO:0000313" key="2">
    <source>
        <dbReference type="Proteomes" id="UP001196413"/>
    </source>
</evidence>
<reference evidence="1" key="1">
    <citation type="submission" date="2021-06" db="EMBL/GenBank/DDBJ databases">
        <title>Parelaphostrongylus tenuis whole genome reference sequence.</title>
        <authorList>
            <person name="Garwood T.J."/>
            <person name="Larsen P.A."/>
            <person name="Fountain-Jones N.M."/>
            <person name="Garbe J.R."/>
            <person name="Macchietto M.G."/>
            <person name="Kania S.A."/>
            <person name="Gerhold R.W."/>
            <person name="Richards J.E."/>
            <person name="Wolf T.M."/>
        </authorList>
    </citation>
    <scope>NUCLEOTIDE SEQUENCE</scope>
    <source>
        <strain evidence="1">MNPRO001-30</strain>
        <tissue evidence="1">Meninges</tissue>
    </source>
</reference>
<keyword evidence="2" id="KW-1185">Reference proteome</keyword>